<feature type="region of interest" description="Disordered" evidence="1">
    <location>
        <begin position="86"/>
        <end position="121"/>
    </location>
</feature>
<feature type="compositionally biased region" description="Polar residues" evidence="1">
    <location>
        <begin position="99"/>
        <end position="108"/>
    </location>
</feature>
<proteinExistence type="predicted"/>
<accession>A0AAD1UFQ4</accession>
<dbReference type="AlphaFoldDB" id="A0AAD1UFQ4"/>
<evidence type="ECO:0000313" key="3">
    <source>
        <dbReference type="Proteomes" id="UP001295684"/>
    </source>
</evidence>
<name>A0AAD1UFQ4_EUPCR</name>
<dbReference type="EMBL" id="CAMPGE010009645">
    <property type="protein sequence ID" value="CAI2368511.1"/>
    <property type="molecule type" value="Genomic_DNA"/>
</dbReference>
<comment type="caution">
    <text evidence="2">The sequence shown here is derived from an EMBL/GenBank/DDBJ whole genome shotgun (WGS) entry which is preliminary data.</text>
</comment>
<evidence type="ECO:0000313" key="2">
    <source>
        <dbReference type="EMBL" id="CAI2368511.1"/>
    </source>
</evidence>
<sequence>MENKIDPAKSNLARHFAWKERVKKEQNSVYTSLQKCISLKILKQLPLKEEEVLDIPSESKADPYKLLSTLKESTIKEGLSPLRQSLNNHRLQPDDHPHSQVSPNSPSKTLPKIPRLSSNETTPYSEFIIGSQSKMNREVPLLNERTSGTYYKPQKKQYYGTEKKNYMDENINLQQPRFTYLNLKNKKKITDLKPTQKPLPNIRKSMDNLHQLGLEQPPKSPTPPQKFVPKQATASPSLGFKPKRLLHPSRLSSNGLYLTQNVSCGLDLKESQQRALQKMRKRRNRSQL</sequence>
<protein>
    <submittedName>
        <fullName evidence="2">Uncharacterized protein</fullName>
    </submittedName>
</protein>
<organism evidence="2 3">
    <name type="scientific">Euplotes crassus</name>
    <dbReference type="NCBI Taxonomy" id="5936"/>
    <lineage>
        <taxon>Eukaryota</taxon>
        <taxon>Sar</taxon>
        <taxon>Alveolata</taxon>
        <taxon>Ciliophora</taxon>
        <taxon>Intramacronucleata</taxon>
        <taxon>Spirotrichea</taxon>
        <taxon>Hypotrichia</taxon>
        <taxon>Euplotida</taxon>
        <taxon>Euplotidae</taxon>
        <taxon>Moneuplotes</taxon>
    </lineage>
</organism>
<keyword evidence="3" id="KW-1185">Reference proteome</keyword>
<gene>
    <name evidence="2" type="ORF">ECRASSUSDP1_LOCUS9804</name>
</gene>
<evidence type="ECO:0000256" key="1">
    <source>
        <dbReference type="SAM" id="MobiDB-lite"/>
    </source>
</evidence>
<reference evidence="2" key="1">
    <citation type="submission" date="2023-07" db="EMBL/GenBank/DDBJ databases">
        <authorList>
            <consortium name="AG Swart"/>
            <person name="Singh M."/>
            <person name="Singh A."/>
            <person name="Seah K."/>
            <person name="Emmerich C."/>
        </authorList>
    </citation>
    <scope>NUCLEOTIDE SEQUENCE</scope>
    <source>
        <strain evidence="2">DP1</strain>
    </source>
</reference>
<feature type="region of interest" description="Disordered" evidence="1">
    <location>
        <begin position="212"/>
        <end position="246"/>
    </location>
</feature>
<dbReference type="Proteomes" id="UP001295684">
    <property type="component" value="Unassembled WGS sequence"/>
</dbReference>